<dbReference type="GO" id="GO:0000309">
    <property type="term" value="F:nicotinamide-nucleotide adenylyltransferase activity"/>
    <property type="evidence" value="ECO:0007669"/>
    <property type="project" value="TreeGrafter"/>
</dbReference>
<name>A0A8C7I9Y3_ONCKI</name>
<evidence type="ECO:0000313" key="2">
    <source>
        <dbReference type="Proteomes" id="UP000694557"/>
    </source>
</evidence>
<dbReference type="GO" id="GO:0005634">
    <property type="term" value="C:nucleus"/>
    <property type="evidence" value="ECO:0007669"/>
    <property type="project" value="TreeGrafter"/>
</dbReference>
<organism evidence="1 2">
    <name type="scientific">Oncorhynchus kisutch</name>
    <name type="common">Coho salmon</name>
    <name type="synonym">Salmo kisutch</name>
    <dbReference type="NCBI Taxonomy" id="8019"/>
    <lineage>
        <taxon>Eukaryota</taxon>
        <taxon>Metazoa</taxon>
        <taxon>Chordata</taxon>
        <taxon>Craniata</taxon>
        <taxon>Vertebrata</taxon>
        <taxon>Euteleostomi</taxon>
        <taxon>Actinopterygii</taxon>
        <taxon>Neopterygii</taxon>
        <taxon>Teleostei</taxon>
        <taxon>Protacanthopterygii</taxon>
        <taxon>Salmoniformes</taxon>
        <taxon>Salmonidae</taxon>
        <taxon>Salmoninae</taxon>
        <taxon>Oncorhynchus</taxon>
    </lineage>
</organism>
<dbReference type="InterPro" id="IPR051182">
    <property type="entry name" value="Euk_NMN_adenylyltrnsfrase"/>
</dbReference>
<dbReference type="GO" id="GO:0004515">
    <property type="term" value="F:nicotinate-nucleotide adenylyltransferase activity"/>
    <property type="evidence" value="ECO:0007669"/>
    <property type="project" value="TreeGrafter"/>
</dbReference>
<dbReference type="AlphaFoldDB" id="A0A8C7I9Y3"/>
<reference evidence="1" key="1">
    <citation type="submission" date="2025-08" db="UniProtKB">
        <authorList>
            <consortium name="Ensembl"/>
        </authorList>
    </citation>
    <scope>IDENTIFICATION</scope>
</reference>
<dbReference type="Proteomes" id="UP000694557">
    <property type="component" value="Unassembled WGS sequence"/>
</dbReference>
<sequence length="50" mass="5809">MSLSYQIIIFPVDDSYKKKDLIEACHSVELARLATDTSDWIKVDSWEMIC</sequence>
<dbReference type="GeneTree" id="ENSGT01000000222172"/>
<protein>
    <submittedName>
        <fullName evidence="1">Uncharacterized protein</fullName>
    </submittedName>
</protein>
<keyword evidence="2" id="KW-1185">Reference proteome</keyword>
<dbReference type="Ensembl" id="ENSOKIT00005073543.1">
    <property type="protein sequence ID" value="ENSOKIP00005069145.1"/>
    <property type="gene ID" value="ENSOKIG00005029693.1"/>
</dbReference>
<dbReference type="InterPro" id="IPR014729">
    <property type="entry name" value="Rossmann-like_a/b/a_fold"/>
</dbReference>
<dbReference type="PANTHER" id="PTHR12039">
    <property type="entry name" value="NICOTINAMIDE MONONUCLEOTIDE ADENYLYLTRANSFERASE"/>
    <property type="match status" value="1"/>
</dbReference>
<proteinExistence type="predicted"/>
<dbReference type="PANTHER" id="PTHR12039:SF21">
    <property type="entry name" value="NICOTINAMIDE_NICOTINIC ACID MONONUCLEOTIDE ADENYLYLTRANSFERASE 1"/>
    <property type="match status" value="1"/>
</dbReference>
<dbReference type="Gene3D" id="3.40.50.620">
    <property type="entry name" value="HUPs"/>
    <property type="match status" value="1"/>
</dbReference>
<accession>A0A8C7I9Y3</accession>
<evidence type="ECO:0000313" key="1">
    <source>
        <dbReference type="Ensembl" id="ENSOKIP00005069145.1"/>
    </source>
</evidence>
<reference evidence="1" key="2">
    <citation type="submission" date="2025-09" db="UniProtKB">
        <authorList>
            <consortium name="Ensembl"/>
        </authorList>
    </citation>
    <scope>IDENTIFICATION</scope>
</reference>
<dbReference type="GO" id="GO:0009435">
    <property type="term" value="P:NAD+ biosynthetic process"/>
    <property type="evidence" value="ECO:0007669"/>
    <property type="project" value="TreeGrafter"/>
</dbReference>